<keyword evidence="5 8" id="KW-0472">Membrane</keyword>
<dbReference type="SUPFAM" id="SSF81321">
    <property type="entry name" value="Family A G protein-coupled receptor-like"/>
    <property type="match status" value="1"/>
</dbReference>
<evidence type="ECO:0000256" key="1">
    <source>
        <dbReference type="ARBA" id="ARBA00004141"/>
    </source>
</evidence>
<feature type="transmembrane region" description="Helical" evidence="8">
    <location>
        <begin position="57"/>
        <end position="78"/>
    </location>
</feature>
<dbReference type="InterPro" id="IPR017452">
    <property type="entry name" value="GPCR_Rhodpsn_7TM"/>
</dbReference>
<sequence>MSSSSTITPAIVQLQFISQYISMTLGFILLISGTIGNSINTIVFFKLGNWKHNACSLYIFVKSLFDLFLLIIGVTNQITRLGFNIDLTAQSRVWCKLAISLINITFLNSLTCMCLQSIDAYFCSSRSPTWRQKSNVRMARYYIVGFLFLWICHVMPYGILYNLLTKGSTSICTTINPNFVRYNTYFVNLCLYAVIPIIIVTVFSFLTYRNLRTLTTQDRHSLSTLTRQMISLALLQVITLLVFQVPYAIVQIYSLVTMNLAKSTYRQAQEEVVNYFFHGYVYGTFACSFYCYCIVSKRFRKEVFDVLRRLSSIRRRTQVIPIIQTIELRHQRTIQL</sequence>
<evidence type="ECO:0000256" key="5">
    <source>
        <dbReference type="ARBA" id="ARBA00023136"/>
    </source>
</evidence>
<keyword evidence="2 8" id="KW-0812">Transmembrane</keyword>
<name>A0A813WQ71_9BILA</name>
<accession>A0A813WQ71</accession>
<dbReference type="Proteomes" id="UP000663860">
    <property type="component" value="Unassembled WGS sequence"/>
</dbReference>
<dbReference type="AlphaFoldDB" id="A0A813WQ71"/>
<dbReference type="PANTHER" id="PTHR24243">
    <property type="entry name" value="G-PROTEIN COUPLED RECEPTOR"/>
    <property type="match status" value="1"/>
</dbReference>
<comment type="subcellular location">
    <subcellularLocation>
        <location evidence="1">Membrane</location>
        <topology evidence="1">Multi-pass membrane protein</topology>
    </subcellularLocation>
</comment>
<reference evidence="10" key="1">
    <citation type="submission" date="2021-02" db="EMBL/GenBank/DDBJ databases">
        <authorList>
            <person name="Nowell W R."/>
        </authorList>
    </citation>
    <scope>NUCLEOTIDE SEQUENCE</scope>
</reference>
<feature type="transmembrane region" description="Helical" evidence="8">
    <location>
        <begin position="20"/>
        <end position="45"/>
    </location>
</feature>
<keyword evidence="4" id="KW-0297">G-protein coupled receptor</keyword>
<feature type="transmembrane region" description="Helical" evidence="8">
    <location>
        <begin position="229"/>
        <end position="255"/>
    </location>
</feature>
<comment type="caution">
    <text evidence="10">The sequence shown here is derived from an EMBL/GenBank/DDBJ whole genome shotgun (WGS) entry which is preliminary data.</text>
</comment>
<evidence type="ECO:0000256" key="3">
    <source>
        <dbReference type="ARBA" id="ARBA00022989"/>
    </source>
</evidence>
<dbReference type="Proteomes" id="UP000663868">
    <property type="component" value="Unassembled WGS sequence"/>
</dbReference>
<protein>
    <recommendedName>
        <fullName evidence="9">G-protein coupled receptors family 1 profile domain-containing protein</fullName>
    </recommendedName>
</protein>
<evidence type="ECO:0000313" key="11">
    <source>
        <dbReference type="EMBL" id="CAF4069882.1"/>
    </source>
</evidence>
<dbReference type="PROSITE" id="PS50262">
    <property type="entry name" value="G_PROTEIN_RECEP_F1_2"/>
    <property type="match status" value="1"/>
</dbReference>
<evidence type="ECO:0000313" key="10">
    <source>
        <dbReference type="EMBL" id="CAF0855586.1"/>
    </source>
</evidence>
<evidence type="ECO:0000259" key="9">
    <source>
        <dbReference type="PROSITE" id="PS50262"/>
    </source>
</evidence>
<feature type="transmembrane region" description="Helical" evidence="8">
    <location>
        <begin position="185"/>
        <end position="208"/>
    </location>
</feature>
<feature type="transmembrane region" description="Helical" evidence="8">
    <location>
        <begin position="98"/>
        <end position="118"/>
    </location>
</feature>
<dbReference type="EMBL" id="CAJNOE010000070">
    <property type="protein sequence ID" value="CAF0855586.1"/>
    <property type="molecule type" value="Genomic_DNA"/>
</dbReference>
<dbReference type="GO" id="GO:0004930">
    <property type="term" value="F:G protein-coupled receptor activity"/>
    <property type="evidence" value="ECO:0007669"/>
    <property type="project" value="UniProtKB-KW"/>
</dbReference>
<keyword evidence="7" id="KW-0807">Transducer</keyword>
<evidence type="ECO:0000313" key="12">
    <source>
        <dbReference type="Proteomes" id="UP000663860"/>
    </source>
</evidence>
<feature type="transmembrane region" description="Helical" evidence="8">
    <location>
        <begin position="275"/>
        <end position="295"/>
    </location>
</feature>
<dbReference type="Gene3D" id="1.20.1070.10">
    <property type="entry name" value="Rhodopsin 7-helix transmembrane proteins"/>
    <property type="match status" value="1"/>
</dbReference>
<dbReference type="EMBL" id="CAJOBB010004012">
    <property type="protein sequence ID" value="CAF4069882.1"/>
    <property type="molecule type" value="Genomic_DNA"/>
</dbReference>
<feature type="domain" description="G-protein coupled receptors family 1 profile" evidence="9">
    <location>
        <begin position="36"/>
        <end position="292"/>
    </location>
</feature>
<evidence type="ECO:0000256" key="8">
    <source>
        <dbReference type="SAM" id="Phobius"/>
    </source>
</evidence>
<feature type="transmembrane region" description="Helical" evidence="8">
    <location>
        <begin position="139"/>
        <end position="160"/>
    </location>
</feature>
<keyword evidence="3 8" id="KW-1133">Transmembrane helix</keyword>
<keyword evidence="6" id="KW-0675">Receptor</keyword>
<organism evidence="10 12">
    <name type="scientific">Adineta steineri</name>
    <dbReference type="NCBI Taxonomy" id="433720"/>
    <lineage>
        <taxon>Eukaryota</taxon>
        <taxon>Metazoa</taxon>
        <taxon>Spiralia</taxon>
        <taxon>Gnathifera</taxon>
        <taxon>Rotifera</taxon>
        <taxon>Eurotatoria</taxon>
        <taxon>Bdelloidea</taxon>
        <taxon>Adinetida</taxon>
        <taxon>Adinetidae</taxon>
        <taxon>Adineta</taxon>
    </lineage>
</organism>
<dbReference type="GO" id="GO:0016020">
    <property type="term" value="C:membrane"/>
    <property type="evidence" value="ECO:0007669"/>
    <property type="project" value="UniProtKB-SubCell"/>
</dbReference>
<evidence type="ECO:0000256" key="7">
    <source>
        <dbReference type="ARBA" id="ARBA00023224"/>
    </source>
</evidence>
<evidence type="ECO:0000256" key="6">
    <source>
        <dbReference type="ARBA" id="ARBA00023170"/>
    </source>
</evidence>
<gene>
    <name evidence="10" type="ORF">IZO911_LOCUS9834</name>
    <name evidence="11" type="ORF">KXQ929_LOCUS32672</name>
</gene>
<proteinExistence type="predicted"/>
<evidence type="ECO:0000256" key="4">
    <source>
        <dbReference type="ARBA" id="ARBA00023040"/>
    </source>
</evidence>
<dbReference type="PANTHER" id="PTHR24243:SF208">
    <property type="entry name" value="PYROKININ-1 RECEPTOR"/>
    <property type="match status" value="1"/>
</dbReference>
<evidence type="ECO:0000256" key="2">
    <source>
        <dbReference type="ARBA" id="ARBA00022692"/>
    </source>
</evidence>